<dbReference type="NCBIfam" id="TIGR02532">
    <property type="entry name" value="IV_pilin_GFxxxE"/>
    <property type="match status" value="1"/>
</dbReference>
<evidence type="ECO:0000313" key="2">
    <source>
        <dbReference type="EMBL" id="MDX8419586.1"/>
    </source>
</evidence>
<organism evidence="2 3">
    <name type="scientific">Grylomicrobium aquisgranensis</name>
    <dbReference type="NCBI Taxonomy" id="2926318"/>
    <lineage>
        <taxon>Bacteria</taxon>
        <taxon>Bacillati</taxon>
        <taxon>Bacillota</taxon>
        <taxon>Erysipelotrichia</taxon>
        <taxon>Erysipelotrichales</taxon>
        <taxon>Erysipelotrichaceae</taxon>
        <taxon>Grylomicrobium</taxon>
    </lineage>
</organism>
<comment type="caution">
    <text evidence="2">The sequence shown here is derived from an EMBL/GenBank/DDBJ whole genome shotgun (WGS) entry which is preliminary data.</text>
</comment>
<accession>A0AB35U377</accession>
<dbReference type="InterPro" id="IPR045584">
    <property type="entry name" value="Pilin-like"/>
</dbReference>
<dbReference type="SUPFAM" id="SSF54523">
    <property type="entry name" value="Pili subunits"/>
    <property type="match status" value="1"/>
</dbReference>
<protein>
    <submittedName>
        <fullName evidence="2">Type II secretion system GspH family protein</fullName>
    </submittedName>
</protein>
<dbReference type="AlphaFoldDB" id="A0AB35U377"/>
<dbReference type="Gene3D" id="3.30.700.10">
    <property type="entry name" value="Glycoprotein, Type 4 Pilin"/>
    <property type="match status" value="1"/>
</dbReference>
<gene>
    <name evidence="2" type="ORF">MOZ60_05720</name>
</gene>
<dbReference type="InterPro" id="IPR012902">
    <property type="entry name" value="N_methyl_site"/>
</dbReference>
<dbReference type="EMBL" id="JALBUR010000011">
    <property type="protein sequence ID" value="MDX8419586.1"/>
    <property type="molecule type" value="Genomic_DNA"/>
</dbReference>
<reference evidence="2 3" key="1">
    <citation type="submission" date="2022-03" db="EMBL/GenBank/DDBJ databases">
        <title>Novel taxa within the pig intestine.</title>
        <authorList>
            <person name="Wylensek D."/>
            <person name="Bishof K."/>
            <person name="Afrizal A."/>
            <person name="Clavel T."/>
        </authorList>
    </citation>
    <scope>NUCLEOTIDE SEQUENCE [LARGE SCALE GENOMIC DNA]</scope>
    <source>
        <strain evidence="2 3">CLA-KB-P133</strain>
    </source>
</reference>
<keyword evidence="1" id="KW-0472">Membrane</keyword>
<dbReference type="Pfam" id="PF07963">
    <property type="entry name" value="N_methyl"/>
    <property type="match status" value="1"/>
</dbReference>
<sequence>MAKVTRWKNRGFTLSETMATILIMGLVGLIIVGGFSAYIRSWRNITRKANAELFMSTLEVKMQEELEYATSVAADKDGNVQWFTDDGTGYATMFVNGTVDQAFGIRTSANPDSLDRAEAEDLVSDGTSDGMYATYADLTYDEKTHVFTINELTIKRESDNRTLYQLGTLKIRNVNDAPVVK</sequence>
<dbReference type="RefSeq" id="WP_370595958.1">
    <property type="nucleotide sequence ID" value="NZ_JALBUR010000011.1"/>
</dbReference>
<proteinExistence type="predicted"/>
<feature type="transmembrane region" description="Helical" evidence="1">
    <location>
        <begin position="20"/>
        <end position="39"/>
    </location>
</feature>
<keyword evidence="3" id="KW-1185">Reference proteome</keyword>
<evidence type="ECO:0000313" key="3">
    <source>
        <dbReference type="Proteomes" id="UP001286174"/>
    </source>
</evidence>
<name>A0AB35U377_9FIRM</name>
<keyword evidence="1" id="KW-0812">Transmembrane</keyword>
<keyword evidence="1" id="KW-1133">Transmembrane helix</keyword>
<evidence type="ECO:0000256" key="1">
    <source>
        <dbReference type="SAM" id="Phobius"/>
    </source>
</evidence>
<dbReference type="Proteomes" id="UP001286174">
    <property type="component" value="Unassembled WGS sequence"/>
</dbReference>